<feature type="compositionally biased region" description="Basic and acidic residues" evidence="1">
    <location>
        <begin position="20"/>
        <end position="44"/>
    </location>
</feature>
<dbReference type="AlphaFoldDB" id="A0A1M7V0S0"/>
<feature type="compositionally biased region" description="Polar residues" evidence="1">
    <location>
        <begin position="1"/>
        <end position="19"/>
    </location>
</feature>
<dbReference type="EMBL" id="FRDM01000062">
    <property type="protein sequence ID" value="SHN88853.1"/>
    <property type="molecule type" value="Genomic_DNA"/>
</dbReference>
<protein>
    <submittedName>
        <fullName evidence="2">Uncharacterized protein</fullName>
    </submittedName>
</protein>
<evidence type="ECO:0000256" key="1">
    <source>
        <dbReference type="SAM" id="MobiDB-lite"/>
    </source>
</evidence>
<dbReference type="Proteomes" id="UP000184428">
    <property type="component" value="Unassembled WGS sequence"/>
</dbReference>
<accession>A0A1M7V0S0</accession>
<evidence type="ECO:0000313" key="2">
    <source>
        <dbReference type="EMBL" id="SHN88853.1"/>
    </source>
</evidence>
<feature type="compositionally biased region" description="Acidic residues" evidence="1">
    <location>
        <begin position="45"/>
        <end position="54"/>
    </location>
</feature>
<dbReference type="RefSeq" id="WP_175561476.1">
    <property type="nucleotide sequence ID" value="NZ_FRDM01000062.1"/>
</dbReference>
<reference evidence="2 3" key="1">
    <citation type="submission" date="2016-12" db="EMBL/GenBank/DDBJ databases">
        <authorList>
            <person name="Song W.-J."/>
            <person name="Kurnit D.M."/>
        </authorList>
    </citation>
    <scope>NUCLEOTIDE SEQUENCE [LARGE SCALE GENOMIC DNA]</scope>
    <source>
        <strain evidence="2 3">DSM 43162</strain>
    </source>
</reference>
<feature type="region of interest" description="Disordered" evidence="1">
    <location>
        <begin position="1"/>
        <end position="54"/>
    </location>
</feature>
<sequence>MSTEQQSPDTWTEHQATTKRTSEALAERAEERADIEEDRHRQQELDDAEMGGES</sequence>
<gene>
    <name evidence="2" type="ORF">SAMN05660350_04843</name>
</gene>
<evidence type="ECO:0000313" key="3">
    <source>
        <dbReference type="Proteomes" id="UP000184428"/>
    </source>
</evidence>
<organism evidence="2 3">
    <name type="scientific">Geodermatophilus obscurus</name>
    <dbReference type="NCBI Taxonomy" id="1861"/>
    <lineage>
        <taxon>Bacteria</taxon>
        <taxon>Bacillati</taxon>
        <taxon>Actinomycetota</taxon>
        <taxon>Actinomycetes</taxon>
        <taxon>Geodermatophilales</taxon>
        <taxon>Geodermatophilaceae</taxon>
        <taxon>Geodermatophilus</taxon>
    </lineage>
</organism>
<proteinExistence type="predicted"/>
<name>A0A1M7V0S0_9ACTN</name>